<comment type="caution">
    <text evidence="2">The sequence shown here is derived from an EMBL/GenBank/DDBJ whole genome shotgun (WGS) entry which is preliminary data.</text>
</comment>
<gene>
    <name evidence="2" type="ORF">GCM10022255_007000</name>
</gene>
<evidence type="ECO:0000313" key="2">
    <source>
        <dbReference type="EMBL" id="GAA4244333.1"/>
    </source>
</evidence>
<sequence length="259" mass="27344">MDLAFATEAAPGLRNDDHVVLAPGFAIVLDGVTQLPGIDSGCVHGPNWLVRALGAELAAVLSDDGEVALDRALAGAIEAVRDRHAATCDLTNPNSPSTTVAIVRERPGFLDYLVLCDSTVVFTDGDGVTAITDDRTAHLAAYDRHSVALVRNRPGGFWVASTAPEAAGEALVGAVPSDTVYRMMACTDGVSRLVEFFGLGWPEVFELAERGGPRAAIRAVRTFETGWPERLQRAGRRFKQHDDATLVLATSAAYGASGS</sequence>
<proteinExistence type="predicted"/>
<accession>A0ABP8CWP9</accession>
<feature type="domain" description="PPM-type phosphatase" evidence="1">
    <location>
        <begin position="25"/>
        <end position="192"/>
    </location>
</feature>
<dbReference type="EMBL" id="BAABAT010000001">
    <property type="protein sequence ID" value="GAA4244333.1"/>
    <property type="molecule type" value="Genomic_DNA"/>
</dbReference>
<dbReference type="Pfam" id="PF13672">
    <property type="entry name" value="PP2C_2"/>
    <property type="match status" value="1"/>
</dbReference>
<dbReference type="InterPro" id="IPR036457">
    <property type="entry name" value="PPM-type-like_dom_sf"/>
</dbReference>
<dbReference type="SUPFAM" id="SSF81606">
    <property type="entry name" value="PP2C-like"/>
    <property type="match status" value="1"/>
</dbReference>
<reference evidence="3" key="1">
    <citation type="journal article" date="2019" name="Int. J. Syst. Evol. Microbiol.">
        <title>The Global Catalogue of Microorganisms (GCM) 10K type strain sequencing project: providing services to taxonomists for standard genome sequencing and annotation.</title>
        <authorList>
            <consortium name="The Broad Institute Genomics Platform"/>
            <consortium name="The Broad Institute Genome Sequencing Center for Infectious Disease"/>
            <person name="Wu L."/>
            <person name="Ma J."/>
        </authorList>
    </citation>
    <scope>NUCLEOTIDE SEQUENCE [LARGE SCALE GENOMIC DNA]</scope>
    <source>
        <strain evidence="3">JCM 17441</strain>
    </source>
</reference>
<keyword evidence="3" id="KW-1185">Reference proteome</keyword>
<dbReference type="Proteomes" id="UP001500620">
    <property type="component" value="Unassembled WGS sequence"/>
</dbReference>
<protein>
    <submittedName>
        <fullName evidence="2">Protein phosphatase 2C domain-containing protein</fullName>
    </submittedName>
</protein>
<organism evidence="2 3">
    <name type="scientific">Dactylosporangium darangshiense</name>
    <dbReference type="NCBI Taxonomy" id="579108"/>
    <lineage>
        <taxon>Bacteria</taxon>
        <taxon>Bacillati</taxon>
        <taxon>Actinomycetota</taxon>
        <taxon>Actinomycetes</taxon>
        <taxon>Micromonosporales</taxon>
        <taxon>Micromonosporaceae</taxon>
        <taxon>Dactylosporangium</taxon>
    </lineage>
</organism>
<dbReference type="RefSeq" id="WP_345121014.1">
    <property type="nucleotide sequence ID" value="NZ_BAABAT010000001.1"/>
</dbReference>
<name>A0ABP8CWP9_9ACTN</name>
<dbReference type="InterPro" id="IPR001932">
    <property type="entry name" value="PPM-type_phosphatase-like_dom"/>
</dbReference>
<dbReference type="Gene3D" id="3.60.40.10">
    <property type="entry name" value="PPM-type phosphatase domain"/>
    <property type="match status" value="1"/>
</dbReference>
<evidence type="ECO:0000313" key="3">
    <source>
        <dbReference type="Proteomes" id="UP001500620"/>
    </source>
</evidence>
<evidence type="ECO:0000259" key="1">
    <source>
        <dbReference type="Pfam" id="PF13672"/>
    </source>
</evidence>